<dbReference type="GO" id="GO:0008270">
    <property type="term" value="F:zinc ion binding"/>
    <property type="evidence" value="ECO:0007669"/>
    <property type="project" value="InterPro"/>
</dbReference>
<reference evidence="5" key="1">
    <citation type="submission" date="2021-01" db="EMBL/GenBank/DDBJ databases">
        <authorList>
            <person name="Kaushik A."/>
        </authorList>
    </citation>
    <scope>NUCLEOTIDE SEQUENCE</scope>
    <source>
        <strain evidence="5">AG4-RS23</strain>
    </source>
</reference>
<proteinExistence type="predicted"/>
<dbReference type="Gene3D" id="4.10.240.10">
    <property type="entry name" value="Zn(2)-C6 fungal-type DNA-binding domain"/>
    <property type="match status" value="1"/>
</dbReference>
<feature type="domain" description="Zn(2)-C6 fungal-type" evidence="4">
    <location>
        <begin position="14"/>
        <end position="42"/>
    </location>
</feature>
<comment type="caution">
    <text evidence="5">The sequence shown here is derived from an EMBL/GenBank/DDBJ whole genome shotgun (WGS) entry which is preliminary data.</text>
</comment>
<dbReference type="Proteomes" id="UP000663861">
    <property type="component" value="Unassembled WGS sequence"/>
</dbReference>
<keyword evidence="2" id="KW-0539">Nucleus</keyword>
<evidence type="ECO:0000313" key="6">
    <source>
        <dbReference type="Proteomes" id="UP000663861"/>
    </source>
</evidence>
<dbReference type="GO" id="GO:0000981">
    <property type="term" value="F:DNA-binding transcription factor activity, RNA polymerase II-specific"/>
    <property type="evidence" value="ECO:0007669"/>
    <property type="project" value="InterPro"/>
</dbReference>
<feature type="region of interest" description="Disordered" evidence="3">
    <location>
        <begin position="86"/>
        <end position="109"/>
    </location>
</feature>
<dbReference type="InterPro" id="IPR036864">
    <property type="entry name" value="Zn2-C6_fun-type_DNA-bd_sf"/>
</dbReference>
<dbReference type="CDD" id="cd00067">
    <property type="entry name" value="GAL4"/>
    <property type="match status" value="1"/>
</dbReference>
<organism evidence="5 6">
    <name type="scientific">Rhizoctonia solani</name>
    <dbReference type="NCBI Taxonomy" id="456999"/>
    <lineage>
        <taxon>Eukaryota</taxon>
        <taxon>Fungi</taxon>
        <taxon>Dikarya</taxon>
        <taxon>Basidiomycota</taxon>
        <taxon>Agaricomycotina</taxon>
        <taxon>Agaricomycetes</taxon>
        <taxon>Cantharellales</taxon>
        <taxon>Ceratobasidiaceae</taxon>
        <taxon>Rhizoctonia</taxon>
    </lineage>
</organism>
<dbReference type="AlphaFoldDB" id="A0A8H3GEX8"/>
<gene>
    <name evidence="5" type="ORF">RDB_LOCUS48908</name>
</gene>
<evidence type="ECO:0000259" key="4">
    <source>
        <dbReference type="PROSITE" id="PS50048"/>
    </source>
</evidence>
<dbReference type="GO" id="GO:0005634">
    <property type="term" value="C:nucleus"/>
    <property type="evidence" value="ECO:0007669"/>
    <property type="project" value="UniProtKB-SubCell"/>
</dbReference>
<dbReference type="Pfam" id="PF11951">
    <property type="entry name" value="Fungal_trans_2"/>
    <property type="match status" value="1"/>
</dbReference>
<accession>A0A8H3GEX8</accession>
<dbReference type="PROSITE" id="PS50048">
    <property type="entry name" value="ZN2_CY6_FUNGAL_2"/>
    <property type="match status" value="1"/>
</dbReference>
<dbReference type="SUPFAM" id="SSF57701">
    <property type="entry name" value="Zn2/Cys6 DNA-binding domain"/>
    <property type="match status" value="1"/>
</dbReference>
<dbReference type="PANTHER" id="PTHR37534:SF46">
    <property type="entry name" value="ZN(II)2CYS6 TRANSCRIPTION FACTOR (EUROFUNG)"/>
    <property type="match status" value="1"/>
</dbReference>
<dbReference type="InterPro" id="IPR021858">
    <property type="entry name" value="Fun_TF"/>
</dbReference>
<evidence type="ECO:0000256" key="3">
    <source>
        <dbReference type="SAM" id="MobiDB-lite"/>
    </source>
</evidence>
<protein>
    <recommendedName>
        <fullName evidence="4">Zn(2)-C6 fungal-type domain-containing protein</fullName>
    </recommendedName>
</protein>
<evidence type="ECO:0000256" key="2">
    <source>
        <dbReference type="ARBA" id="ARBA00023242"/>
    </source>
</evidence>
<sequence length="596" mass="67168">MNSHRLFPGPVGTSCLTCRRRHKKCDKRKPVCERCSLGGHECLGYNRNASCSATRYKDTLSHDIRASKAMSSSSLLPHVSVSSPVFDGADGSGNDELSTQNRPHLCKDTENDPCIRGINETTKTLMKLNTAHPSRPDTHKAITLYGSDALTYNTFPQIGHDFSTQATETGPKLLPTADTTLPHQRALFLGPPLFALASQIPKDVPSPFDIGEVAIYVKSQADRMLGLLYFKPSQEQIDISQRISMWRLSICDFARRGMLIEAKITDSMLEGTDTVYRDDFTIWLEEFEQEVRARLAQPLTSYEFQERLADVLETMLLKGALFDSSTTYHLFCRATPSFLQMVHSDSALQPAGNYSASVSMAHLLASPRYGPACFMLMDIIGSMVYGFSQRVEYDTDIEPFHHEHHPVELMNCFPGEFQILLAKINNCRDRGAAVGDWQNIEQRLLSWTSGPKFGLKGEDSWKLIAWVAVQETWRQTLLIYLYLAVCGVPTDDQRIQSSLRQLFQLMGVIRRQNPPVANVHFFAQCLIAGICSQTEKRRWLVRERLGHATETRFWVFRGLEVVPVLEHLWQGAASGGRAVTWNDYIHSRRATLPLSS</sequence>
<dbReference type="Pfam" id="PF00172">
    <property type="entry name" value="Zn_clus"/>
    <property type="match status" value="1"/>
</dbReference>
<name>A0A8H3GEX8_9AGAM</name>
<evidence type="ECO:0000313" key="5">
    <source>
        <dbReference type="EMBL" id="CAE6446677.1"/>
    </source>
</evidence>
<dbReference type="InterPro" id="IPR001138">
    <property type="entry name" value="Zn2Cys6_DnaBD"/>
</dbReference>
<dbReference type="SMART" id="SM00066">
    <property type="entry name" value="GAL4"/>
    <property type="match status" value="1"/>
</dbReference>
<dbReference type="PROSITE" id="PS00463">
    <property type="entry name" value="ZN2_CY6_FUNGAL_1"/>
    <property type="match status" value="1"/>
</dbReference>
<dbReference type="EMBL" id="CAJMWY010000771">
    <property type="protein sequence ID" value="CAE6446677.1"/>
    <property type="molecule type" value="Genomic_DNA"/>
</dbReference>
<comment type="subcellular location">
    <subcellularLocation>
        <location evidence="1">Nucleus</location>
    </subcellularLocation>
</comment>
<evidence type="ECO:0000256" key="1">
    <source>
        <dbReference type="ARBA" id="ARBA00004123"/>
    </source>
</evidence>
<dbReference type="PANTHER" id="PTHR37534">
    <property type="entry name" value="TRANSCRIPTIONAL ACTIVATOR PROTEIN UGA3"/>
    <property type="match status" value="1"/>
</dbReference>